<dbReference type="PANTHER" id="PTHR35788">
    <property type="entry name" value="EXPORTED PROTEIN-RELATED"/>
    <property type="match status" value="1"/>
</dbReference>
<feature type="compositionally biased region" description="Pro residues" evidence="1">
    <location>
        <begin position="599"/>
        <end position="630"/>
    </location>
</feature>
<evidence type="ECO:0000313" key="7">
    <source>
        <dbReference type="Proteomes" id="UP000533017"/>
    </source>
</evidence>
<feature type="transmembrane region" description="Helical" evidence="2">
    <location>
        <begin position="41"/>
        <end position="64"/>
    </location>
</feature>
<dbReference type="Proteomes" id="UP000533017">
    <property type="component" value="Unassembled WGS sequence"/>
</dbReference>
<dbReference type="PANTHER" id="PTHR35788:SF1">
    <property type="entry name" value="EXPORTED PROTEIN"/>
    <property type="match status" value="1"/>
</dbReference>
<dbReference type="InterPro" id="IPR052913">
    <property type="entry name" value="Glycopeptide_resist_protein"/>
</dbReference>
<name>A0A1I2YW67_9ACTN</name>
<keyword evidence="2" id="KW-1133">Transmembrane helix</keyword>
<feature type="domain" description="YoaR-like putative peptidoglycan binding" evidence="3">
    <location>
        <begin position="280"/>
        <end position="349"/>
    </location>
</feature>
<dbReference type="STRING" id="504797.SAMN05421678_11549"/>
<accession>A0A1I2YW67</accession>
<keyword evidence="7" id="KW-1185">Reference proteome</keyword>
<keyword evidence="2" id="KW-0812">Transmembrane</keyword>
<dbReference type="InterPro" id="IPR022029">
    <property type="entry name" value="YoaR-like_PG-bd"/>
</dbReference>
<protein>
    <submittedName>
        <fullName evidence="4 5">Vancomycin resistance protein YoaR</fullName>
    </submittedName>
</protein>
<evidence type="ECO:0000313" key="6">
    <source>
        <dbReference type="Proteomes" id="UP000199052"/>
    </source>
</evidence>
<reference evidence="5 6" key="1">
    <citation type="submission" date="2016-10" db="EMBL/GenBank/DDBJ databases">
        <authorList>
            <person name="de Groot N.N."/>
        </authorList>
    </citation>
    <scope>NUCLEOTIDE SEQUENCE [LARGE SCALE GENOMIC DNA]</scope>
    <source>
        <strain evidence="5 6">CPCC 202808</strain>
    </source>
</reference>
<evidence type="ECO:0000259" key="3">
    <source>
        <dbReference type="Pfam" id="PF12229"/>
    </source>
</evidence>
<gene>
    <name evidence="4" type="ORF">FHR37_000582</name>
    <name evidence="5" type="ORF">SAMN05421678_11549</name>
</gene>
<feature type="compositionally biased region" description="Pro residues" evidence="1">
    <location>
        <begin position="7"/>
        <end position="29"/>
    </location>
</feature>
<dbReference type="OrthoDB" id="9813301at2"/>
<reference evidence="4 7" key="2">
    <citation type="submission" date="2020-07" db="EMBL/GenBank/DDBJ databases">
        <title>Sequencing the genomes of 1000 actinobacteria strains.</title>
        <authorList>
            <person name="Klenk H.-P."/>
        </authorList>
    </citation>
    <scope>NUCLEOTIDE SEQUENCE [LARGE SCALE GENOMIC DNA]</scope>
    <source>
        <strain evidence="4 7">DSM 45117</strain>
    </source>
</reference>
<feature type="region of interest" description="Disordered" evidence="1">
    <location>
        <begin position="589"/>
        <end position="630"/>
    </location>
</feature>
<feature type="domain" description="YoaR-like putative peptidoglycan binding" evidence="3">
    <location>
        <begin position="112"/>
        <end position="215"/>
    </location>
</feature>
<feature type="region of interest" description="Disordered" evidence="1">
    <location>
        <begin position="1"/>
        <end position="35"/>
    </location>
</feature>
<evidence type="ECO:0000256" key="2">
    <source>
        <dbReference type="SAM" id="Phobius"/>
    </source>
</evidence>
<dbReference type="Pfam" id="PF12229">
    <property type="entry name" value="PG_binding_4"/>
    <property type="match status" value="2"/>
</dbReference>
<keyword evidence="2" id="KW-0472">Membrane</keyword>
<evidence type="ECO:0000256" key="1">
    <source>
        <dbReference type="SAM" id="MobiDB-lite"/>
    </source>
</evidence>
<dbReference type="Proteomes" id="UP000199052">
    <property type="component" value="Unassembled WGS sequence"/>
</dbReference>
<dbReference type="EMBL" id="JACBZA010000001">
    <property type="protein sequence ID" value="NYH81731.1"/>
    <property type="molecule type" value="Genomic_DNA"/>
</dbReference>
<evidence type="ECO:0000313" key="4">
    <source>
        <dbReference type="EMBL" id="NYH81731.1"/>
    </source>
</evidence>
<dbReference type="EMBL" id="FOOI01000015">
    <property type="protein sequence ID" value="SFH29882.1"/>
    <property type="molecule type" value="Genomic_DNA"/>
</dbReference>
<organism evidence="5 6">
    <name type="scientific">Actinopolymorpha cephalotaxi</name>
    <dbReference type="NCBI Taxonomy" id="504797"/>
    <lineage>
        <taxon>Bacteria</taxon>
        <taxon>Bacillati</taxon>
        <taxon>Actinomycetota</taxon>
        <taxon>Actinomycetes</taxon>
        <taxon>Propionibacteriales</taxon>
        <taxon>Actinopolymorphaceae</taxon>
        <taxon>Actinopolymorpha</taxon>
    </lineage>
</organism>
<proteinExistence type="predicted"/>
<dbReference type="Pfam" id="PF04294">
    <property type="entry name" value="VanW"/>
    <property type="match status" value="1"/>
</dbReference>
<dbReference type="InterPro" id="IPR007391">
    <property type="entry name" value="Vancomycin_resist_VanW"/>
</dbReference>
<evidence type="ECO:0000313" key="5">
    <source>
        <dbReference type="EMBL" id="SFH29882.1"/>
    </source>
</evidence>
<dbReference type="AlphaFoldDB" id="A0A1I2YW67"/>
<dbReference type="RefSeq" id="WP_092886810.1">
    <property type="nucleotide sequence ID" value="NZ_FOOI01000015.1"/>
</dbReference>
<sequence length="630" mass="67351">MREPGEPGQPTPEPTPEPTQYPSAEPGPAPDEESAPSRGRVIVLAAVGVLAVLLGGYAILAITLGGSVPRGTSVSGVDVSGLTRDQAGQRLRDRLLPRAEKPFRVAVRDRTYTLTPAQAGLVLDVPATVDAVYVPRSLNPVEISKALGGGGDVAPVLTVDHARLDAAVGRLAKEVRKAGSPGGITFTGGTAKAAEPVIGYRLDTAGSADRIEQEFLRTDAPIDLPVTEQKPKVGRAEVRRAMREFATPAMSGSVTVKINDRSFDVSSAEVGSALTMVPGQSGRLTPRLDAAAFERAVADRLKVMEIQPKDASVRIFAGRPTVVPATQGQTVPPAGLARAVLAALPKSGAERVATVRTQATDAKFTTKDAQNLGVKQVVGEFTTYYPHAAYRNTNIGRAGQLINNRLIKPGETFSLNGILGERTEANGFAKGFVIVGGRLREELGGGVSQVATTTYNAAFFAGMEDVEHRPHAFYIDRYPVGREATVYWGYLDLKWRNNTPYGVLVQSVNKQSSPGKKGSISVRLWSTKYWTVKGQTSARHNFREPKIIFDEKKGCVPQDGVRGFDVDVVRRLYRGSTLERTETDHVRYSPEDRVTCGPNPNPTPTPTPTPKPKPPAATTPKPPKPPAAGN</sequence>